<keyword evidence="5" id="KW-0808">Transferase</keyword>
<comment type="subcellular location">
    <subcellularLocation>
        <location evidence="1">Mitochondrion</location>
    </subcellularLocation>
</comment>
<evidence type="ECO:0000256" key="7">
    <source>
        <dbReference type="ARBA" id="ARBA00030400"/>
    </source>
</evidence>
<feature type="compositionally biased region" description="Polar residues" evidence="9">
    <location>
        <begin position="259"/>
        <end position="268"/>
    </location>
</feature>
<dbReference type="EC" id="2.1.1.320" evidence="3"/>
<dbReference type="PANTHER" id="PTHR12049:SF7">
    <property type="entry name" value="PROTEIN ARGININE METHYLTRANSFERASE NDUFAF7, MITOCHONDRIAL"/>
    <property type="match status" value="1"/>
</dbReference>
<evidence type="ECO:0000256" key="5">
    <source>
        <dbReference type="ARBA" id="ARBA00022679"/>
    </source>
</evidence>
<evidence type="ECO:0000256" key="4">
    <source>
        <dbReference type="ARBA" id="ARBA00022603"/>
    </source>
</evidence>
<comment type="similarity">
    <text evidence="2">Belongs to the NDUFAF7 family.</text>
</comment>
<name>A0A8B7NYU9_HYAAZ</name>
<evidence type="ECO:0000256" key="1">
    <source>
        <dbReference type="ARBA" id="ARBA00004173"/>
    </source>
</evidence>
<dbReference type="SUPFAM" id="SSF53335">
    <property type="entry name" value="S-adenosyl-L-methionine-dependent methyltransferases"/>
    <property type="match status" value="1"/>
</dbReference>
<dbReference type="OrthoDB" id="438553at2759"/>
<evidence type="ECO:0000313" key="11">
    <source>
        <dbReference type="RefSeq" id="XP_018018994.1"/>
    </source>
</evidence>
<gene>
    <name evidence="11" type="primary">LOC108675482</name>
</gene>
<dbReference type="InterPro" id="IPR003788">
    <property type="entry name" value="NDUFAF7"/>
</dbReference>
<dbReference type="GO" id="GO:0032981">
    <property type="term" value="P:mitochondrial respiratory chain complex I assembly"/>
    <property type="evidence" value="ECO:0007669"/>
    <property type="project" value="TreeGrafter"/>
</dbReference>
<reference evidence="11" key="1">
    <citation type="submission" date="2025-08" db="UniProtKB">
        <authorList>
            <consortium name="RefSeq"/>
        </authorList>
    </citation>
    <scope>IDENTIFICATION</scope>
    <source>
        <tissue evidence="11">Whole organism</tissue>
    </source>
</reference>
<evidence type="ECO:0000256" key="6">
    <source>
        <dbReference type="ARBA" id="ARBA00023128"/>
    </source>
</evidence>
<dbReference type="Pfam" id="PF02636">
    <property type="entry name" value="Methyltransf_28"/>
    <property type="match status" value="1"/>
</dbReference>
<keyword evidence="4 11" id="KW-0489">Methyltransferase</keyword>
<dbReference type="GO" id="GO:0005739">
    <property type="term" value="C:mitochondrion"/>
    <property type="evidence" value="ECO:0007669"/>
    <property type="project" value="UniProtKB-SubCell"/>
</dbReference>
<feature type="compositionally biased region" description="Polar residues" evidence="9">
    <location>
        <begin position="365"/>
        <end position="392"/>
    </location>
</feature>
<dbReference type="KEGG" id="hazt:108675482"/>
<evidence type="ECO:0000313" key="10">
    <source>
        <dbReference type="Proteomes" id="UP000694843"/>
    </source>
</evidence>
<evidence type="ECO:0000256" key="8">
    <source>
        <dbReference type="ARBA" id="ARBA00048612"/>
    </source>
</evidence>
<feature type="compositionally biased region" description="Polar residues" evidence="9">
    <location>
        <begin position="420"/>
        <end position="430"/>
    </location>
</feature>
<accession>A0A8B7NYU9</accession>
<dbReference type="AlphaFoldDB" id="A0A8B7NYU9"/>
<dbReference type="InterPro" id="IPR038375">
    <property type="entry name" value="NDUFAF7_sf"/>
</dbReference>
<comment type="catalytic activity">
    <reaction evidence="8">
        <text>L-arginyl-[protein] + 2 S-adenosyl-L-methionine = N(omega),N(omega)'-dimethyl-L-arginyl-[protein] + 2 S-adenosyl-L-homocysteine + 2 H(+)</text>
        <dbReference type="Rhea" id="RHEA:48108"/>
        <dbReference type="Rhea" id="RHEA-COMP:10532"/>
        <dbReference type="Rhea" id="RHEA-COMP:11992"/>
        <dbReference type="ChEBI" id="CHEBI:15378"/>
        <dbReference type="ChEBI" id="CHEBI:29965"/>
        <dbReference type="ChEBI" id="CHEBI:57856"/>
        <dbReference type="ChEBI" id="CHEBI:59789"/>
        <dbReference type="ChEBI" id="CHEBI:88221"/>
        <dbReference type="EC" id="2.1.1.320"/>
    </reaction>
</comment>
<dbReference type="Proteomes" id="UP000694843">
    <property type="component" value="Unplaced"/>
</dbReference>
<evidence type="ECO:0000256" key="3">
    <source>
        <dbReference type="ARBA" id="ARBA00011935"/>
    </source>
</evidence>
<evidence type="ECO:0000256" key="9">
    <source>
        <dbReference type="SAM" id="MobiDB-lite"/>
    </source>
</evidence>
<sequence length="692" mass="76480">MVPSSSMYGRALRCRGLVASAARLPAVDVPGVNHKNRKWLCTGPVTRNNRTSIYGSNTENYNRDCNYTSYSNDTLRSTQKMFKNNRILLNILNNNGRCIMHNHYRYLSTIAGNTGFTKRSFSSEVSEETPLLKQLKDQIRMTGPITIHQYMRAMLTHPKGGYYMTRDRMGQAGDFITSPEISQMFGELLGVWVYSEWHRMGRTAPLLLVELGPGRGTLMLDVLRSLGRLGVSGTALEVHLVEVSPHYRLLQQRALCPQPQDNNPSSEEFPSIGEEPPVYSPPSPFPSYTPSGSAVFWHETLDSVPSGFSMFLAHEFFDVLPIHKLVKTDDGEWREVLIDINGDVGYGGYGKAGESSHDVGDDSVESSNDVGNDSVESSNDVGNDSVESSNDVGNDIVESSSDVQSDISESSADVLDNNLKDSQGSLTGSKIKNENNESVESMKVNNEDKKSVDYNENNDDSVKGINVNEDDVNSSVAELPLRYILSRAATPASKLYAQDLDGRDTAEVCPDAALVVKAVAERITAKGGALLVVDYGHTGTRGDTFRAFRAHRQQHPLWAPGTADLTADVDFSLLKKALPETAMSVGPVSQATFLKNLGIELRLMKLLQGAKSVEEHRHLVSGYRRLVDDLGKSFSVFAVYPKVIEKILQRYPSPGFWRPIDQGWSLQESAKITEIKKKMLEAVDENQVEPKK</sequence>
<feature type="compositionally biased region" description="Low complexity" evidence="9">
    <location>
        <begin position="396"/>
        <end position="411"/>
    </location>
</feature>
<dbReference type="GO" id="GO:0035243">
    <property type="term" value="F:protein-arginine omega-N symmetric methyltransferase activity"/>
    <property type="evidence" value="ECO:0007669"/>
    <property type="project" value="UniProtKB-EC"/>
</dbReference>
<dbReference type="Gene3D" id="3.40.50.12710">
    <property type="match status" value="1"/>
</dbReference>
<dbReference type="GO" id="GO:0032259">
    <property type="term" value="P:methylation"/>
    <property type="evidence" value="ECO:0007669"/>
    <property type="project" value="UniProtKB-KW"/>
</dbReference>
<dbReference type="InterPro" id="IPR029063">
    <property type="entry name" value="SAM-dependent_MTases_sf"/>
</dbReference>
<dbReference type="RefSeq" id="XP_018018994.1">
    <property type="nucleotide sequence ID" value="XM_018163505.2"/>
</dbReference>
<dbReference type="PANTHER" id="PTHR12049">
    <property type="entry name" value="PROTEIN ARGININE METHYLTRANSFERASE NDUFAF7, MITOCHONDRIAL"/>
    <property type="match status" value="1"/>
</dbReference>
<proteinExistence type="inferred from homology"/>
<dbReference type="GeneID" id="108675482"/>
<protein>
    <recommendedName>
        <fullName evidence="3">type II protein arginine methyltransferase</fullName>
        <ecNumber evidence="3">2.1.1.320</ecNumber>
    </recommendedName>
    <alternativeName>
        <fullName evidence="7">Protein midA homolog</fullName>
    </alternativeName>
</protein>
<organism evidence="10 11">
    <name type="scientific">Hyalella azteca</name>
    <name type="common">Amphipod</name>
    <dbReference type="NCBI Taxonomy" id="294128"/>
    <lineage>
        <taxon>Eukaryota</taxon>
        <taxon>Metazoa</taxon>
        <taxon>Ecdysozoa</taxon>
        <taxon>Arthropoda</taxon>
        <taxon>Crustacea</taxon>
        <taxon>Multicrustacea</taxon>
        <taxon>Malacostraca</taxon>
        <taxon>Eumalacostraca</taxon>
        <taxon>Peracarida</taxon>
        <taxon>Amphipoda</taxon>
        <taxon>Senticaudata</taxon>
        <taxon>Talitrida</taxon>
        <taxon>Talitroidea</taxon>
        <taxon>Hyalellidae</taxon>
        <taxon>Hyalella</taxon>
    </lineage>
</organism>
<keyword evidence="6" id="KW-0496">Mitochondrion</keyword>
<keyword evidence="10" id="KW-1185">Reference proteome</keyword>
<feature type="region of interest" description="Disordered" evidence="9">
    <location>
        <begin position="347"/>
        <end position="467"/>
    </location>
</feature>
<evidence type="ECO:0000256" key="2">
    <source>
        <dbReference type="ARBA" id="ARBA00005891"/>
    </source>
</evidence>
<feature type="region of interest" description="Disordered" evidence="9">
    <location>
        <begin position="256"/>
        <end position="285"/>
    </location>
</feature>